<dbReference type="EMBL" id="OW240924">
    <property type="protein sequence ID" value="CAH2327654.1"/>
    <property type="molecule type" value="Genomic_DNA"/>
</dbReference>
<evidence type="ECO:0000313" key="1">
    <source>
        <dbReference type="EMBL" id="CAH2327654.1"/>
    </source>
</evidence>
<gene>
    <name evidence="1" type="ORF">PECUL_23A058228</name>
</gene>
<reference evidence="1" key="1">
    <citation type="submission" date="2022-03" db="EMBL/GenBank/DDBJ databases">
        <authorList>
            <person name="Alioto T."/>
            <person name="Alioto T."/>
            <person name="Gomez Garrido J."/>
        </authorList>
    </citation>
    <scope>NUCLEOTIDE SEQUENCE</scope>
</reference>
<keyword evidence="1" id="KW-0548">Nucleotidyltransferase</keyword>
<evidence type="ECO:0000313" key="2">
    <source>
        <dbReference type="Proteomes" id="UP001295444"/>
    </source>
</evidence>
<protein>
    <submittedName>
        <fullName evidence="1">LINE-1 reverse transcriptase</fullName>
    </submittedName>
</protein>
<proteinExistence type="predicted"/>
<keyword evidence="1" id="KW-0695">RNA-directed DNA polymerase</keyword>
<dbReference type="GO" id="GO:0003964">
    <property type="term" value="F:RNA-directed DNA polymerase activity"/>
    <property type="evidence" value="ECO:0007669"/>
    <property type="project" value="UniProtKB-KW"/>
</dbReference>
<keyword evidence="1" id="KW-0808">Transferase</keyword>
<sequence length="273" mass="31100">MTSATLLPNITDCSIGSIVWSDHAPITMTMQDQYQHRGRSPWCLNDTLLHNTNFTTKLSDNLRTYFELNNSSEITATILWQAHKSVLRGLLVTQASFLKRQQEREHTDLLRKLRDTTNEHILNPSEELTKSTVNITNQINTMSLNKTAHILTKLKMKTYTQGNRAGKHLAVLLRQRQANSKIPYLMANTGGKIHNPEDINNEMANYYQSVYNLNADTTLYQPTDREITEFLQQTTLPTLTSTHKQALEHPVSSQEIMDAIQALPPENPLAQMD</sequence>
<organism evidence="1 2">
    <name type="scientific">Pelobates cultripes</name>
    <name type="common">Western spadefoot toad</name>
    <dbReference type="NCBI Taxonomy" id="61616"/>
    <lineage>
        <taxon>Eukaryota</taxon>
        <taxon>Metazoa</taxon>
        <taxon>Chordata</taxon>
        <taxon>Craniata</taxon>
        <taxon>Vertebrata</taxon>
        <taxon>Euteleostomi</taxon>
        <taxon>Amphibia</taxon>
        <taxon>Batrachia</taxon>
        <taxon>Anura</taxon>
        <taxon>Pelobatoidea</taxon>
        <taxon>Pelobatidae</taxon>
        <taxon>Pelobates</taxon>
    </lineage>
</organism>
<accession>A0AAD1TPI6</accession>
<dbReference type="AlphaFoldDB" id="A0AAD1TPI6"/>
<name>A0AAD1TPI6_PELCU</name>
<dbReference type="PANTHER" id="PTHR19446">
    <property type="entry name" value="REVERSE TRANSCRIPTASES"/>
    <property type="match status" value="1"/>
</dbReference>
<keyword evidence="2" id="KW-1185">Reference proteome</keyword>
<dbReference type="Proteomes" id="UP001295444">
    <property type="component" value="Chromosome 13"/>
</dbReference>